<accession>K1PPA1</accession>
<sequence>MKAETLNEKLQECKKGFKEYKENFTETQEAAVEALRRSNHNEQYSSKYIFKIINLKETKKENTREKLKTFIKENAGVALNAQEIVAAHRIPGKK</sequence>
<gene>
    <name evidence="1" type="ORF">CGI_10013894</name>
</gene>
<reference evidence="1" key="1">
    <citation type="journal article" date="2012" name="Nature">
        <title>The oyster genome reveals stress adaptation and complexity of shell formation.</title>
        <authorList>
            <person name="Zhang G."/>
            <person name="Fang X."/>
            <person name="Guo X."/>
            <person name="Li L."/>
            <person name="Luo R."/>
            <person name="Xu F."/>
            <person name="Yang P."/>
            <person name="Zhang L."/>
            <person name="Wang X."/>
            <person name="Qi H."/>
            <person name="Xiong Z."/>
            <person name="Que H."/>
            <person name="Xie Y."/>
            <person name="Holland P.W."/>
            <person name="Paps J."/>
            <person name="Zhu Y."/>
            <person name="Wu F."/>
            <person name="Chen Y."/>
            <person name="Wang J."/>
            <person name="Peng C."/>
            <person name="Meng J."/>
            <person name="Yang L."/>
            <person name="Liu J."/>
            <person name="Wen B."/>
            <person name="Zhang N."/>
            <person name="Huang Z."/>
            <person name="Zhu Q."/>
            <person name="Feng Y."/>
            <person name="Mount A."/>
            <person name="Hedgecock D."/>
            <person name="Xu Z."/>
            <person name="Liu Y."/>
            <person name="Domazet-Loso T."/>
            <person name="Du Y."/>
            <person name="Sun X."/>
            <person name="Zhang S."/>
            <person name="Liu B."/>
            <person name="Cheng P."/>
            <person name="Jiang X."/>
            <person name="Li J."/>
            <person name="Fan D."/>
            <person name="Wang W."/>
            <person name="Fu W."/>
            <person name="Wang T."/>
            <person name="Wang B."/>
            <person name="Zhang J."/>
            <person name="Peng Z."/>
            <person name="Li Y."/>
            <person name="Li N."/>
            <person name="Wang J."/>
            <person name="Chen M."/>
            <person name="He Y."/>
            <person name="Tan F."/>
            <person name="Song X."/>
            <person name="Zheng Q."/>
            <person name="Huang R."/>
            <person name="Yang H."/>
            <person name="Du X."/>
            <person name="Chen L."/>
            <person name="Yang M."/>
            <person name="Gaffney P.M."/>
            <person name="Wang S."/>
            <person name="Luo L."/>
            <person name="She Z."/>
            <person name="Ming Y."/>
            <person name="Huang W."/>
            <person name="Zhang S."/>
            <person name="Huang B."/>
            <person name="Zhang Y."/>
            <person name="Qu T."/>
            <person name="Ni P."/>
            <person name="Miao G."/>
            <person name="Wang J."/>
            <person name="Wang Q."/>
            <person name="Steinberg C.E."/>
            <person name="Wang H."/>
            <person name="Li N."/>
            <person name="Qian L."/>
            <person name="Zhang G."/>
            <person name="Li Y."/>
            <person name="Yang H."/>
            <person name="Liu X."/>
            <person name="Wang J."/>
            <person name="Yin Y."/>
            <person name="Wang J."/>
        </authorList>
    </citation>
    <scope>NUCLEOTIDE SEQUENCE [LARGE SCALE GENOMIC DNA]</scope>
    <source>
        <strain evidence="1">05x7-T-G4-1.051#20</strain>
    </source>
</reference>
<dbReference type="AlphaFoldDB" id="K1PPA1"/>
<name>K1PPA1_MAGGI</name>
<organism evidence="1">
    <name type="scientific">Magallana gigas</name>
    <name type="common">Pacific oyster</name>
    <name type="synonym">Crassostrea gigas</name>
    <dbReference type="NCBI Taxonomy" id="29159"/>
    <lineage>
        <taxon>Eukaryota</taxon>
        <taxon>Metazoa</taxon>
        <taxon>Spiralia</taxon>
        <taxon>Lophotrochozoa</taxon>
        <taxon>Mollusca</taxon>
        <taxon>Bivalvia</taxon>
        <taxon>Autobranchia</taxon>
        <taxon>Pteriomorphia</taxon>
        <taxon>Ostreida</taxon>
        <taxon>Ostreoidea</taxon>
        <taxon>Ostreidae</taxon>
        <taxon>Magallana</taxon>
    </lineage>
</organism>
<dbReference type="InParanoid" id="K1PPA1"/>
<evidence type="ECO:0000313" key="1">
    <source>
        <dbReference type="EMBL" id="EKC18295.1"/>
    </source>
</evidence>
<dbReference type="EMBL" id="JH823254">
    <property type="protein sequence ID" value="EKC18295.1"/>
    <property type="molecule type" value="Genomic_DNA"/>
</dbReference>
<proteinExistence type="predicted"/>
<dbReference type="HOGENOM" id="CLU_2388373_0_0_1"/>
<protein>
    <submittedName>
        <fullName evidence="1">Uncharacterized protein</fullName>
    </submittedName>
</protein>